<feature type="transmembrane region" description="Helical" evidence="7">
    <location>
        <begin position="97"/>
        <end position="118"/>
    </location>
</feature>
<dbReference type="InterPro" id="IPR035952">
    <property type="entry name" value="Rhomboid-like_sf"/>
</dbReference>
<evidence type="ECO:0000256" key="7">
    <source>
        <dbReference type="SAM" id="Phobius"/>
    </source>
</evidence>
<evidence type="ECO:0000313" key="9">
    <source>
        <dbReference type="EMBL" id="QCK14168.1"/>
    </source>
</evidence>
<protein>
    <recommendedName>
        <fullName evidence="8">Peptidase S54 rhomboid domain-containing protein</fullName>
    </recommendedName>
</protein>
<dbReference type="PANTHER" id="PTHR43731:SF14">
    <property type="entry name" value="PRESENILIN-ASSOCIATED RHOMBOID-LIKE PROTEIN, MITOCHONDRIAL"/>
    <property type="match status" value="1"/>
</dbReference>
<gene>
    <name evidence="9" type="ORF">DCC35_05120</name>
</gene>
<dbReference type="RefSeq" id="WP_137089762.1">
    <property type="nucleotide sequence ID" value="NZ_CP028923.1"/>
</dbReference>
<dbReference type="GO" id="GO:0004252">
    <property type="term" value="F:serine-type endopeptidase activity"/>
    <property type="evidence" value="ECO:0007669"/>
    <property type="project" value="InterPro"/>
</dbReference>
<evidence type="ECO:0000256" key="6">
    <source>
        <dbReference type="ARBA" id="ARBA00023136"/>
    </source>
</evidence>
<dbReference type="InterPro" id="IPR050925">
    <property type="entry name" value="Rhomboid_protease_S54"/>
</dbReference>
<dbReference type="Gene3D" id="1.20.1540.10">
    <property type="entry name" value="Rhomboid-like"/>
    <property type="match status" value="1"/>
</dbReference>
<feature type="transmembrane region" description="Helical" evidence="7">
    <location>
        <begin position="264"/>
        <end position="282"/>
    </location>
</feature>
<evidence type="ECO:0000256" key="1">
    <source>
        <dbReference type="ARBA" id="ARBA00004141"/>
    </source>
</evidence>
<evidence type="ECO:0000313" key="10">
    <source>
        <dbReference type="Proteomes" id="UP000298616"/>
    </source>
</evidence>
<evidence type="ECO:0000256" key="5">
    <source>
        <dbReference type="ARBA" id="ARBA00022989"/>
    </source>
</evidence>
<dbReference type="SUPFAM" id="SSF144091">
    <property type="entry name" value="Rhomboid-like"/>
    <property type="match status" value="1"/>
</dbReference>
<feature type="transmembrane region" description="Helical" evidence="7">
    <location>
        <begin position="211"/>
        <end position="232"/>
    </location>
</feature>
<feature type="transmembrane region" description="Helical" evidence="7">
    <location>
        <begin position="12"/>
        <end position="32"/>
    </location>
</feature>
<evidence type="ECO:0000259" key="8">
    <source>
        <dbReference type="Pfam" id="PF01694"/>
    </source>
</evidence>
<name>A0A4D7K406_9BACT</name>
<sequence length="286" mass="32974">MFGRLTPVVKNLLLINILIFILANVINSYFGADINNFLGLYYVRSENFEPFQFVTYMFTHAYADPRGGFYLWHLFGNMLALFIFGPNLERTWGAKNFLIYYMVCGLGAGLIQTGVMYAEVRPIEEGYNEFISQPTPENFDYFVQEHVTLDYYVQDMGNGYGRKIDRVNIFDLKNEWSENPNNLELRKTAIDVARIVYERYANIPTVGASGAIFGILLAFGMLFPNVVLMLLFPPIPIKAKYFVMFYGAYELYSVFQAAPNDNVAHFAHLGGMLFGFIMIKYWNRYV</sequence>
<reference evidence="9 10" key="1">
    <citation type="submission" date="2018-04" db="EMBL/GenBank/DDBJ databases">
        <title>Complete genome uncultured novel isolate.</title>
        <authorList>
            <person name="Merlino G."/>
        </authorList>
    </citation>
    <scope>NUCLEOTIDE SEQUENCE [LARGE SCALE GENOMIC DNA]</scope>
    <source>
        <strain evidence="10">R1DC9</strain>
    </source>
</reference>
<keyword evidence="5 7" id="KW-1133">Transmembrane helix</keyword>
<evidence type="ECO:0000256" key="4">
    <source>
        <dbReference type="ARBA" id="ARBA00022801"/>
    </source>
</evidence>
<comment type="similarity">
    <text evidence="2">Belongs to the peptidase S54 family.</text>
</comment>
<accession>A0A4D7K406</accession>
<dbReference type="KEGG" id="fpf:DCC35_05120"/>
<keyword evidence="6 7" id="KW-0472">Membrane</keyword>
<organism evidence="9 10">
    <name type="scientific">Mangrovivirga cuniculi</name>
    <dbReference type="NCBI Taxonomy" id="2715131"/>
    <lineage>
        <taxon>Bacteria</taxon>
        <taxon>Pseudomonadati</taxon>
        <taxon>Bacteroidota</taxon>
        <taxon>Cytophagia</taxon>
        <taxon>Cytophagales</taxon>
        <taxon>Mangrovivirgaceae</taxon>
        <taxon>Mangrovivirga</taxon>
    </lineage>
</organism>
<feature type="transmembrane region" description="Helical" evidence="7">
    <location>
        <begin position="67"/>
        <end position="85"/>
    </location>
</feature>
<dbReference type="InterPro" id="IPR022764">
    <property type="entry name" value="Peptidase_S54_rhomboid_dom"/>
</dbReference>
<evidence type="ECO:0000256" key="3">
    <source>
        <dbReference type="ARBA" id="ARBA00022692"/>
    </source>
</evidence>
<dbReference type="GO" id="GO:0016020">
    <property type="term" value="C:membrane"/>
    <property type="evidence" value="ECO:0007669"/>
    <property type="project" value="UniProtKB-SubCell"/>
</dbReference>
<feature type="domain" description="Peptidase S54 rhomboid" evidence="8">
    <location>
        <begin position="49"/>
        <end position="113"/>
    </location>
</feature>
<comment type="subcellular location">
    <subcellularLocation>
        <location evidence="1">Membrane</location>
        <topology evidence="1">Multi-pass membrane protein</topology>
    </subcellularLocation>
</comment>
<proteinExistence type="inferred from homology"/>
<dbReference type="OrthoDB" id="9807874at2"/>
<dbReference type="AlphaFoldDB" id="A0A4D7K406"/>
<evidence type="ECO:0000256" key="2">
    <source>
        <dbReference type="ARBA" id="ARBA00009045"/>
    </source>
</evidence>
<dbReference type="Proteomes" id="UP000298616">
    <property type="component" value="Chromosome"/>
</dbReference>
<dbReference type="PANTHER" id="PTHR43731">
    <property type="entry name" value="RHOMBOID PROTEASE"/>
    <property type="match status" value="1"/>
</dbReference>
<feature type="domain" description="Peptidase S54 rhomboid" evidence="8">
    <location>
        <begin position="194"/>
        <end position="279"/>
    </location>
</feature>
<dbReference type="EMBL" id="CP028923">
    <property type="protein sequence ID" value="QCK14168.1"/>
    <property type="molecule type" value="Genomic_DNA"/>
</dbReference>
<keyword evidence="10" id="KW-1185">Reference proteome</keyword>
<keyword evidence="4" id="KW-0378">Hydrolase</keyword>
<keyword evidence="3 7" id="KW-0812">Transmembrane</keyword>
<dbReference type="Pfam" id="PF01694">
    <property type="entry name" value="Rhomboid"/>
    <property type="match status" value="2"/>
</dbReference>
<feature type="transmembrane region" description="Helical" evidence="7">
    <location>
        <begin position="239"/>
        <end position="258"/>
    </location>
</feature>